<dbReference type="AlphaFoldDB" id="A0A9Q1KJQ3"/>
<dbReference type="PANTHER" id="PTHR33676:SF3">
    <property type="entry name" value="COLD-REGULATED PROTEIN 27"/>
    <property type="match status" value="1"/>
</dbReference>
<evidence type="ECO:0000313" key="2">
    <source>
        <dbReference type="Proteomes" id="UP001153076"/>
    </source>
</evidence>
<proteinExistence type="predicted"/>
<name>A0A9Q1KJQ3_9CARY</name>
<comment type="caution">
    <text evidence="1">The sequence shown here is derived from an EMBL/GenBank/DDBJ whole genome shotgun (WGS) entry which is preliminary data.</text>
</comment>
<sequence>MAGPTSSQNSAVTRSDPAYFMEEDEISSMDLYGKEPMSSEWTDEKHSMYLKSMEASFVDQLYNSMCLSGWRTQKKHHPHMRSSKHAQSHAPDQYKVYRDGCWQRLKFDEGEPPPGEAEEHDSLQQNPWIQHFRAGVRQDQTVQENSSFGSQNVGYGGRMLLTCGLADTAEHSAVYQGHQNSSLTEGISSPCNMFMEITIRESGQSKQLSVRSVQVEAR</sequence>
<dbReference type="Proteomes" id="UP001153076">
    <property type="component" value="Unassembled WGS sequence"/>
</dbReference>
<dbReference type="InterPro" id="IPR044678">
    <property type="entry name" value="COR27/28"/>
</dbReference>
<accession>A0A9Q1KJQ3</accession>
<organism evidence="1 2">
    <name type="scientific">Carnegiea gigantea</name>
    <dbReference type="NCBI Taxonomy" id="171969"/>
    <lineage>
        <taxon>Eukaryota</taxon>
        <taxon>Viridiplantae</taxon>
        <taxon>Streptophyta</taxon>
        <taxon>Embryophyta</taxon>
        <taxon>Tracheophyta</taxon>
        <taxon>Spermatophyta</taxon>
        <taxon>Magnoliopsida</taxon>
        <taxon>eudicotyledons</taxon>
        <taxon>Gunneridae</taxon>
        <taxon>Pentapetalae</taxon>
        <taxon>Caryophyllales</taxon>
        <taxon>Cactineae</taxon>
        <taxon>Cactaceae</taxon>
        <taxon>Cactoideae</taxon>
        <taxon>Echinocereeae</taxon>
        <taxon>Carnegiea</taxon>
    </lineage>
</organism>
<evidence type="ECO:0000313" key="1">
    <source>
        <dbReference type="EMBL" id="KAJ8444769.1"/>
    </source>
</evidence>
<keyword evidence="2" id="KW-1185">Reference proteome</keyword>
<dbReference type="EMBL" id="JAKOGI010000089">
    <property type="protein sequence ID" value="KAJ8444769.1"/>
    <property type="molecule type" value="Genomic_DNA"/>
</dbReference>
<gene>
    <name evidence="1" type="ORF">Cgig2_011731</name>
</gene>
<dbReference type="GO" id="GO:0042752">
    <property type="term" value="P:regulation of circadian rhythm"/>
    <property type="evidence" value="ECO:0007669"/>
    <property type="project" value="InterPro"/>
</dbReference>
<reference evidence="1" key="1">
    <citation type="submission" date="2022-04" db="EMBL/GenBank/DDBJ databases">
        <title>Carnegiea gigantea Genome sequencing and assembly v2.</title>
        <authorList>
            <person name="Copetti D."/>
            <person name="Sanderson M.J."/>
            <person name="Burquez A."/>
            <person name="Wojciechowski M.F."/>
        </authorList>
    </citation>
    <scope>NUCLEOTIDE SEQUENCE</scope>
    <source>
        <strain evidence="1">SGP5-SGP5p</strain>
        <tissue evidence="1">Aerial part</tissue>
    </source>
</reference>
<dbReference type="GO" id="GO:0009409">
    <property type="term" value="P:response to cold"/>
    <property type="evidence" value="ECO:0007669"/>
    <property type="project" value="InterPro"/>
</dbReference>
<protein>
    <submittedName>
        <fullName evidence="1">Uncharacterized protein</fullName>
    </submittedName>
</protein>
<dbReference type="PANTHER" id="PTHR33676">
    <property type="entry name" value="COLD REGULATED PROTEIN 27"/>
    <property type="match status" value="1"/>
</dbReference>
<dbReference type="OrthoDB" id="1923282at2759"/>